<gene>
    <name evidence="2" type="ORF">NDU88_005980</name>
</gene>
<keyword evidence="1" id="KW-0812">Transmembrane</keyword>
<keyword evidence="1" id="KW-1133">Transmembrane helix</keyword>
<evidence type="ECO:0000313" key="2">
    <source>
        <dbReference type="EMBL" id="KAJ1210618.1"/>
    </source>
</evidence>
<comment type="caution">
    <text evidence="2">The sequence shown here is derived from an EMBL/GenBank/DDBJ whole genome shotgun (WGS) entry which is preliminary data.</text>
</comment>
<dbReference type="AlphaFoldDB" id="A0AAV7W9A7"/>
<evidence type="ECO:0000256" key="1">
    <source>
        <dbReference type="SAM" id="Phobius"/>
    </source>
</evidence>
<organism evidence="2 3">
    <name type="scientific">Pleurodeles waltl</name>
    <name type="common">Iberian ribbed newt</name>
    <dbReference type="NCBI Taxonomy" id="8319"/>
    <lineage>
        <taxon>Eukaryota</taxon>
        <taxon>Metazoa</taxon>
        <taxon>Chordata</taxon>
        <taxon>Craniata</taxon>
        <taxon>Vertebrata</taxon>
        <taxon>Euteleostomi</taxon>
        <taxon>Amphibia</taxon>
        <taxon>Batrachia</taxon>
        <taxon>Caudata</taxon>
        <taxon>Salamandroidea</taxon>
        <taxon>Salamandridae</taxon>
        <taxon>Pleurodelinae</taxon>
        <taxon>Pleurodeles</taxon>
    </lineage>
</organism>
<sequence length="158" mass="17632">MKEKRATMLRSSSWQPKAGPCAFFLFLTLLISSASDTYPSNRVDTVLLWALWCAAVPLSLLPPFLPLSKAYSRLQWGGCHASKHSTKWQQVMGKPHGLRAMEQGERTDSHYLSGGMDQPNLETMEAILYEHIGKCEAILQVVLDVKATLQPKNRCTGN</sequence>
<dbReference type="Proteomes" id="UP001066276">
    <property type="component" value="Chromosome 1_2"/>
</dbReference>
<dbReference type="EMBL" id="JANPWB010000002">
    <property type="protein sequence ID" value="KAJ1210618.1"/>
    <property type="molecule type" value="Genomic_DNA"/>
</dbReference>
<accession>A0AAV7W9A7</accession>
<feature type="transmembrane region" description="Helical" evidence="1">
    <location>
        <begin position="45"/>
        <end position="65"/>
    </location>
</feature>
<protein>
    <submittedName>
        <fullName evidence="2">Uncharacterized protein</fullName>
    </submittedName>
</protein>
<keyword evidence="1" id="KW-0472">Membrane</keyword>
<reference evidence="2" key="1">
    <citation type="journal article" date="2022" name="bioRxiv">
        <title>Sequencing and chromosome-scale assembly of the giantPleurodeles waltlgenome.</title>
        <authorList>
            <person name="Brown T."/>
            <person name="Elewa A."/>
            <person name="Iarovenko S."/>
            <person name="Subramanian E."/>
            <person name="Araus A.J."/>
            <person name="Petzold A."/>
            <person name="Susuki M."/>
            <person name="Suzuki K.-i.T."/>
            <person name="Hayashi T."/>
            <person name="Toyoda A."/>
            <person name="Oliveira C."/>
            <person name="Osipova E."/>
            <person name="Leigh N.D."/>
            <person name="Simon A."/>
            <person name="Yun M.H."/>
        </authorList>
    </citation>
    <scope>NUCLEOTIDE SEQUENCE</scope>
    <source>
        <strain evidence="2">20211129_DDA</strain>
        <tissue evidence="2">Liver</tissue>
    </source>
</reference>
<evidence type="ECO:0000313" key="3">
    <source>
        <dbReference type="Proteomes" id="UP001066276"/>
    </source>
</evidence>
<name>A0AAV7W9A7_PLEWA</name>
<proteinExistence type="predicted"/>
<keyword evidence="3" id="KW-1185">Reference proteome</keyword>